<feature type="compositionally biased region" description="Polar residues" evidence="1">
    <location>
        <begin position="875"/>
        <end position="887"/>
    </location>
</feature>
<feature type="compositionally biased region" description="Basic and acidic residues" evidence="1">
    <location>
        <begin position="577"/>
        <end position="610"/>
    </location>
</feature>
<evidence type="ECO:0000256" key="1">
    <source>
        <dbReference type="SAM" id="MobiDB-lite"/>
    </source>
</evidence>
<feature type="region of interest" description="Disordered" evidence="1">
    <location>
        <begin position="46"/>
        <end position="121"/>
    </location>
</feature>
<proteinExistence type="predicted"/>
<feature type="compositionally biased region" description="Polar residues" evidence="1">
    <location>
        <begin position="1027"/>
        <end position="1039"/>
    </location>
</feature>
<keyword evidence="3" id="KW-1185">Reference proteome</keyword>
<name>A0A9J6EY42_RHIMP</name>
<feature type="compositionally biased region" description="Polar residues" evidence="1">
    <location>
        <begin position="1067"/>
        <end position="1080"/>
    </location>
</feature>
<feature type="compositionally biased region" description="Low complexity" evidence="1">
    <location>
        <begin position="889"/>
        <end position="901"/>
    </location>
</feature>
<protein>
    <submittedName>
        <fullName evidence="2">Uncharacterized protein</fullName>
    </submittedName>
</protein>
<feature type="region of interest" description="Disordered" evidence="1">
    <location>
        <begin position="1027"/>
        <end position="1177"/>
    </location>
</feature>
<feature type="region of interest" description="Disordered" evidence="1">
    <location>
        <begin position="577"/>
        <end position="648"/>
    </location>
</feature>
<feature type="compositionally biased region" description="Polar residues" evidence="1">
    <location>
        <begin position="340"/>
        <end position="368"/>
    </location>
</feature>
<feature type="compositionally biased region" description="Basic and acidic residues" evidence="1">
    <location>
        <begin position="239"/>
        <end position="253"/>
    </location>
</feature>
<feature type="region of interest" description="Disordered" evidence="1">
    <location>
        <begin position="1"/>
        <end position="29"/>
    </location>
</feature>
<feature type="compositionally biased region" description="Polar residues" evidence="1">
    <location>
        <begin position="475"/>
        <end position="484"/>
    </location>
</feature>
<feature type="compositionally biased region" description="Polar residues" evidence="1">
    <location>
        <begin position="71"/>
        <end position="89"/>
    </location>
</feature>
<evidence type="ECO:0000313" key="2">
    <source>
        <dbReference type="EMBL" id="KAH8039330.1"/>
    </source>
</evidence>
<feature type="compositionally biased region" description="Basic residues" evidence="1">
    <location>
        <begin position="291"/>
        <end position="300"/>
    </location>
</feature>
<evidence type="ECO:0000313" key="3">
    <source>
        <dbReference type="Proteomes" id="UP000821866"/>
    </source>
</evidence>
<feature type="compositionally biased region" description="Low complexity" evidence="1">
    <location>
        <begin position="624"/>
        <end position="634"/>
    </location>
</feature>
<feature type="region of interest" description="Disordered" evidence="1">
    <location>
        <begin position="775"/>
        <end position="815"/>
    </location>
</feature>
<reference evidence="2" key="2">
    <citation type="submission" date="2021-09" db="EMBL/GenBank/DDBJ databases">
        <authorList>
            <person name="Jia N."/>
            <person name="Wang J."/>
            <person name="Shi W."/>
            <person name="Du L."/>
            <person name="Sun Y."/>
            <person name="Zhan W."/>
            <person name="Jiang J."/>
            <person name="Wang Q."/>
            <person name="Zhang B."/>
            <person name="Ji P."/>
            <person name="Sakyi L.B."/>
            <person name="Cui X."/>
            <person name="Yuan T."/>
            <person name="Jiang B."/>
            <person name="Yang W."/>
            <person name="Lam T.T.-Y."/>
            <person name="Chang Q."/>
            <person name="Ding S."/>
            <person name="Wang X."/>
            <person name="Zhu J."/>
            <person name="Ruan X."/>
            <person name="Zhao L."/>
            <person name="Wei J."/>
            <person name="Que T."/>
            <person name="Du C."/>
            <person name="Cheng J."/>
            <person name="Dai P."/>
            <person name="Han X."/>
            <person name="Huang E."/>
            <person name="Gao Y."/>
            <person name="Liu J."/>
            <person name="Shao H."/>
            <person name="Ye R."/>
            <person name="Li L."/>
            <person name="Wei W."/>
            <person name="Wang X."/>
            <person name="Wang C."/>
            <person name="Huo Q."/>
            <person name="Li W."/>
            <person name="Guo W."/>
            <person name="Chen H."/>
            <person name="Chen S."/>
            <person name="Zhou L."/>
            <person name="Zhou L."/>
            <person name="Ni X."/>
            <person name="Tian J."/>
            <person name="Zhou Y."/>
            <person name="Sheng Y."/>
            <person name="Liu T."/>
            <person name="Pan Y."/>
            <person name="Xia L."/>
            <person name="Li J."/>
            <person name="Zhao F."/>
            <person name="Cao W."/>
        </authorList>
    </citation>
    <scope>NUCLEOTIDE SEQUENCE</scope>
    <source>
        <strain evidence="2">Rmic-2018</strain>
        <tissue evidence="2">Larvae</tissue>
    </source>
</reference>
<accession>A0A9J6EY42</accession>
<feature type="region of interest" description="Disordered" evidence="1">
    <location>
        <begin position="857"/>
        <end position="914"/>
    </location>
</feature>
<feature type="compositionally biased region" description="Polar residues" evidence="1">
    <location>
        <begin position="441"/>
        <end position="450"/>
    </location>
</feature>
<organism evidence="2 3">
    <name type="scientific">Rhipicephalus microplus</name>
    <name type="common">Cattle tick</name>
    <name type="synonym">Boophilus microplus</name>
    <dbReference type="NCBI Taxonomy" id="6941"/>
    <lineage>
        <taxon>Eukaryota</taxon>
        <taxon>Metazoa</taxon>
        <taxon>Ecdysozoa</taxon>
        <taxon>Arthropoda</taxon>
        <taxon>Chelicerata</taxon>
        <taxon>Arachnida</taxon>
        <taxon>Acari</taxon>
        <taxon>Parasitiformes</taxon>
        <taxon>Ixodida</taxon>
        <taxon>Ixodoidea</taxon>
        <taxon>Ixodidae</taxon>
        <taxon>Rhipicephalinae</taxon>
        <taxon>Rhipicephalus</taxon>
        <taxon>Boophilus</taxon>
    </lineage>
</organism>
<comment type="caution">
    <text evidence="2">The sequence shown here is derived from an EMBL/GenBank/DDBJ whole genome shotgun (WGS) entry which is preliminary data.</text>
</comment>
<feature type="compositionally biased region" description="Basic and acidic residues" evidence="1">
    <location>
        <begin position="98"/>
        <end position="107"/>
    </location>
</feature>
<dbReference type="Proteomes" id="UP000821866">
    <property type="component" value="Chromosome 1"/>
</dbReference>
<reference evidence="2" key="1">
    <citation type="journal article" date="2020" name="Cell">
        <title>Large-Scale Comparative Analyses of Tick Genomes Elucidate Their Genetic Diversity and Vector Capacities.</title>
        <authorList>
            <consortium name="Tick Genome and Microbiome Consortium (TIGMIC)"/>
            <person name="Jia N."/>
            <person name="Wang J."/>
            <person name="Shi W."/>
            <person name="Du L."/>
            <person name="Sun Y."/>
            <person name="Zhan W."/>
            <person name="Jiang J.F."/>
            <person name="Wang Q."/>
            <person name="Zhang B."/>
            <person name="Ji P."/>
            <person name="Bell-Sakyi L."/>
            <person name="Cui X.M."/>
            <person name="Yuan T.T."/>
            <person name="Jiang B.G."/>
            <person name="Yang W.F."/>
            <person name="Lam T.T."/>
            <person name="Chang Q.C."/>
            <person name="Ding S.J."/>
            <person name="Wang X.J."/>
            <person name="Zhu J.G."/>
            <person name="Ruan X.D."/>
            <person name="Zhao L."/>
            <person name="Wei J.T."/>
            <person name="Ye R.Z."/>
            <person name="Que T.C."/>
            <person name="Du C.H."/>
            <person name="Zhou Y.H."/>
            <person name="Cheng J.X."/>
            <person name="Dai P.F."/>
            <person name="Guo W.B."/>
            <person name="Han X.H."/>
            <person name="Huang E.J."/>
            <person name="Li L.F."/>
            <person name="Wei W."/>
            <person name="Gao Y.C."/>
            <person name="Liu J.Z."/>
            <person name="Shao H.Z."/>
            <person name="Wang X."/>
            <person name="Wang C.C."/>
            <person name="Yang T.C."/>
            <person name="Huo Q.B."/>
            <person name="Li W."/>
            <person name="Chen H.Y."/>
            <person name="Chen S.E."/>
            <person name="Zhou L.G."/>
            <person name="Ni X.B."/>
            <person name="Tian J.H."/>
            <person name="Sheng Y."/>
            <person name="Liu T."/>
            <person name="Pan Y.S."/>
            <person name="Xia L.Y."/>
            <person name="Li J."/>
            <person name="Zhao F."/>
            <person name="Cao W.C."/>
        </authorList>
    </citation>
    <scope>NUCLEOTIDE SEQUENCE</scope>
    <source>
        <strain evidence="2">Rmic-2018</strain>
    </source>
</reference>
<sequence>MLATNDVGRRMSEMSGRSSQDTGELPFFGKKNETTVAELSLAAITQSATPKASGAAASPMDGPQDGIVALTTLSRPKSSHTSPAGSASGSRYHAAPRHKPDSNRERVYAPTAEGAASKTTIEPTAEVQALSEQVIVVPKGGVMSKLRAAGAADAAAANALRKGRRSKSSKSAMNKSEHRNERSISSTKAAENHTSKPVGAKHSDTVSVKNKHAIASAPANDSVTTQHGLNNLASLATQDSRREPVHSVNDRHNRAVRNKAYRRKRGKKTATKGVPSRKHSTAHDSSLHSYTSHKRPHRSTSSREPRGHNVQLSDTLISLELRRKRSTKTPGSEDEEVDSTPPTHSRTWPSTFSSQNEVTSSLPNTATEGTYEKFSSVGSSGRHDSSLELVNLSTITVGMVVSAEGHGFTYVPSYDYSISSFSAANSTYESARRAIHTFSDNMQDMSPQSTDESKRENTQVGGGYEHSTVRGGSDAANSTQNGSAASGIKEIERGASGVVGLNTKTSRVSTVSVETFEAQNRKLLEGLQTEMTAERVSADDWWPSLLGYDALINKESAASANDTVSVEEKKYIDFTNERHEDDDIDPTDGKSDFRTANSDHELDHRLREVSKTSSLSSETPNFVSSVTSELRSSSMTEGYTTESQAHSYTESLPKEKNLVYHQSTVESSVVAIGKTNKNEIMTVSPPQLEVRKISTSTDAPEAELTAFTATFIYASENGNLVDAMSKTPQKPVENTLEDGYASLVQLEVNFASRRKETNKTKAPTADVVPSFQTIFEKSSRKPSTESTQQNQGYASHSSPSIIWSSGRKMRPVSEDKEAAHPILVHVITSTSSATNDTLDISLAGGNTAGLAQTTALNAENDDEDDDEESDDETRASTTSQTKTSLNALTPRTGLNRTVTTTETRKSSTRKPAAPVMGKRTSIFNVFQTTHLNLTFRTSDATKRIKVNAISRLSVTNKAGGIFPIGSVMTLMPNQSFDASKNPYTMNNSTRVAGTDLKSDKKLNNATLTAPTQRPSSIRLPAVPSQSIVMRESTTTTATPRSRKGDENNSSVKVNDNGSIWRRIFPPQNASSLVTKMTAPTDSGAGVENYYDDSRNETSSSGSGEVDDSHGEPKTRNRRIFGEIRITSKSSKKPDMFQTEYYYDDTPSRKREEPTTDDITEPGYESIPAQEAIDDLFS</sequence>
<feature type="compositionally biased region" description="Acidic residues" evidence="1">
    <location>
        <begin position="859"/>
        <end position="871"/>
    </location>
</feature>
<feature type="compositionally biased region" description="Basic residues" evidence="1">
    <location>
        <begin position="254"/>
        <end position="280"/>
    </location>
</feature>
<feature type="region of interest" description="Disordered" evidence="1">
    <location>
        <begin position="155"/>
        <end position="206"/>
    </location>
</feature>
<feature type="region of interest" description="Disordered" evidence="1">
    <location>
        <begin position="441"/>
        <end position="489"/>
    </location>
</feature>
<feature type="compositionally biased region" description="Polar residues" evidence="1">
    <location>
        <begin position="611"/>
        <end position="623"/>
    </location>
</feature>
<feature type="compositionally biased region" description="Polar residues" evidence="1">
    <location>
        <begin position="635"/>
        <end position="648"/>
    </location>
</feature>
<feature type="compositionally biased region" description="Low complexity" evidence="1">
    <location>
        <begin position="795"/>
        <end position="805"/>
    </location>
</feature>
<dbReference type="AlphaFoldDB" id="A0A9J6EY42"/>
<feature type="compositionally biased region" description="Polar residues" evidence="1">
    <location>
        <begin position="784"/>
        <end position="794"/>
    </location>
</feature>
<feature type="compositionally biased region" description="Polar residues" evidence="1">
    <location>
        <begin position="1047"/>
        <end position="1057"/>
    </location>
</feature>
<dbReference type="EMBL" id="JABSTU010000001">
    <property type="protein sequence ID" value="KAH8039330.1"/>
    <property type="molecule type" value="Genomic_DNA"/>
</dbReference>
<feature type="region of interest" description="Disordered" evidence="1">
    <location>
        <begin position="234"/>
        <end position="384"/>
    </location>
</feature>
<gene>
    <name evidence="2" type="ORF">HPB51_005660</name>
</gene>